<keyword evidence="6" id="KW-1185">Reference proteome</keyword>
<protein>
    <submittedName>
        <fullName evidence="5">C39 family peptidase</fullName>
    </submittedName>
</protein>
<dbReference type="Gene3D" id="1.10.530.10">
    <property type="match status" value="1"/>
</dbReference>
<feature type="domain" description="Peptidase C39-like" evidence="3">
    <location>
        <begin position="252"/>
        <end position="392"/>
    </location>
</feature>
<feature type="domain" description="Phage tail lysozyme" evidence="4">
    <location>
        <begin position="437"/>
        <end position="599"/>
    </location>
</feature>
<feature type="compositionally biased region" description="Basic and acidic residues" evidence="1">
    <location>
        <begin position="112"/>
        <end position="130"/>
    </location>
</feature>
<reference evidence="5 6" key="1">
    <citation type="submission" date="2020-08" db="EMBL/GenBank/DDBJ databases">
        <authorList>
            <person name="Liu C."/>
            <person name="Sun Q."/>
        </authorList>
    </citation>
    <scope>NUCLEOTIDE SEQUENCE [LARGE SCALE GENOMIC DNA]</scope>
    <source>
        <strain evidence="5 6">NSJ-29</strain>
    </source>
</reference>
<name>A0A7G9GAS4_9FIRM</name>
<proteinExistence type="predicted"/>
<dbReference type="KEGG" id="whj:H9Q79_13435"/>
<dbReference type="AlphaFoldDB" id="A0A7G9GAS4"/>
<dbReference type="EMBL" id="CP060635">
    <property type="protein sequence ID" value="QNM07906.1"/>
    <property type="molecule type" value="Genomic_DNA"/>
</dbReference>
<feature type="region of interest" description="Disordered" evidence="1">
    <location>
        <begin position="94"/>
        <end position="132"/>
    </location>
</feature>
<keyword evidence="2" id="KW-1133">Transmembrane helix</keyword>
<evidence type="ECO:0000256" key="1">
    <source>
        <dbReference type="SAM" id="MobiDB-lite"/>
    </source>
</evidence>
<dbReference type="Pfam" id="PF13529">
    <property type="entry name" value="Peptidase_C39_2"/>
    <property type="match status" value="1"/>
</dbReference>
<dbReference type="InterPro" id="IPR041219">
    <property type="entry name" value="Phage_lysozyme2"/>
</dbReference>
<organism evidence="5 6">
    <name type="scientific">Wansuia hejianensis</name>
    <dbReference type="NCBI Taxonomy" id="2763667"/>
    <lineage>
        <taxon>Bacteria</taxon>
        <taxon>Bacillati</taxon>
        <taxon>Bacillota</taxon>
        <taxon>Clostridia</taxon>
        <taxon>Lachnospirales</taxon>
        <taxon>Lachnospiraceae</taxon>
        <taxon>Wansuia</taxon>
    </lineage>
</organism>
<evidence type="ECO:0000259" key="4">
    <source>
        <dbReference type="Pfam" id="PF18013"/>
    </source>
</evidence>
<evidence type="ECO:0000313" key="6">
    <source>
        <dbReference type="Proteomes" id="UP000515860"/>
    </source>
</evidence>
<dbReference type="Proteomes" id="UP000515860">
    <property type="component" value="Chromosome"/>
</dbReference>
<dbReference type="InterPro" id="IPR039564">
    <property type="entry name" value="Peptidase_C39-like"/>
</dbReference>
<keyword evidence="2" id="KW-0812">Transmembrane</keyword>
<evidence type="ECO:0000256" key="2">
    <source>
        <dbReference type="SAM" id="Phobius"/>
    </source>
</evidence>
<gene>
    <name evidence="5" type="ORF">H9Q79_13435</name>
</gene>
<dbReference type="RefSeq" id="WP_118648704.1">
    <property type="nucleotide sequence ID" value="NZ_CP060635.1"/>
</dbReference>
<evidence type="ECO:0000313" key="5">
    <source>
        <dbReference type="EMBL" id="QNM07906.1"/>
    </source>
</evidence>
<dbReference type="Pfam" id="PF18013">
    <property type="entry name" value="Phage_lysozyme2"/>
    <property type="match status" value="1"/>
</dbReference>
<sequence length="601" mass="65889">MKIAEREEGKVFDFEPQLKQSGDGIMLSEDPEWIEKGGKISKSGQGIREIEAFLPKRLRAKWNRLSSGRKERLLRKRRVGKLFWEENSLEAPKRKSLAGAHMPGCGKRKSGTKKESGKATEDRSNGKRISDLTVSENRRRIRGIQREARKLTVQMQPVEEGLFRTNQWENWGDSAEEERRDGQIAVGPIKKAALLIGGYLYSLIAPVLLLAAGILLAVALLALLVVSTFTVVSASVTETALSFAAGHYTGAVPYYNQGDYRDIPFNDGTISSDGCGITSFAMAASGLTGSVITPPDVAAVANTNGKYNTVNTHDAIGNLAAYYQVGAVEEMGGPNMNCCGEAAFDREYLIRQVSDYHPVILSMTGGKYNPSGGGHYILIYGAGERGAYVYDPGNRGNYEDSLSSGGHDWDTIFSCAKHIWIFEKVPMNVQLSGATDAERLFHALKKYGGFSDAAAAGVVGNVYQETNHGGADIDIHAEDAHGGGIVAWTDYTYSNGSSITNFTEFKTYAAGQGDPWPGTSLETQVEYLLLQLESGDWYWSSTYSAPYGQECNMSYAEFKNLTDVDLATRTFCAKFERPVFAYADIEYRIQMAYQVYESFAG</sequence>
<feature type="transmembrane region" description="Helical" evidence="2">
    <location>
        <begin position="199"/>
        <end position="226"/>
    </location>
</feature>
<dbReference type="Gene3D" id="3.90.70.10">
    <property type="entry name" value="Cysteine proteinases"/>
    <property type="match status" value="1"/>
</dbReference>
<evidence type="ECO:0000259" key="3">
    <source>
        <dbReference type="Pfam" id="PF13529"/>
    </source>
</evidence>
<keyword evidence="2" id="KW-0472">Membrane</keyword>
<accession>A0A7G9GAS4</accession>